<keyword evidence="3" id="KW-0687">Ribonucleoprotein</keyword>
<evidence type="ECO:0000256" key="6">
    <source>
        <dbReference type="ARBA" id="ARBA00078476"/>
    </source>
</evidence>
<evidence type="ECO:0000256" key="3">
    <source>
        <dbReference type="ARBA" id="ARBA00023274"/>
    </source>
</evidence>
<keyword evidence="2 8" id="KW-0689">Ribosomal protein</keyword>
<comment type="similarity">
    <text evidence="1">Belongs to the universal ribosomal protein uS10 family.</text>
</comment>
<dbReference type="InterPro" id="IPR027486">
    <property type="entry name" value="Ribosomal_uS10_dom"/>
</dbReference>
<dbReference type="InterPro" id="IPR001848">
    <property type="entry name" value="Ribosomal_uS10"/>
</dbReference>
<dbReference type="GO" id="GO:0003735">
    <property type="term" value="F:structural constituent of ribosome"/>
    <property type="evidence" value="ECO:0007669"/>
    <property type="project" value="InterPro"/>
</dbReference>
<proteinExistence type="inferred from homology"/>
<dbReference type="PANTHER" id="PTHR11700">
    <property type="entry name" value="30S RIBOSOMAL PROTEIN S10 FAMILY MEMBER"/>
    <property type="match status" value="1"/>
</dbReference>
<dbReference type="FunFam" id="3.30.70.600:FF:000003">
    <property type="entry name" value="30S ribosomal protein S10"/>
    <property type="match status" value="1"/>
</dbReference>
<dbReference type="InterPro" id="IPR036838">
    <property type="entry name" value="Ribosomal_uS10_dom_sf"/>
</dbReference>
<evidence type="ECO:0000259" key="7">
    <source>
        <dbReference type="SMART" id="SM01403"/>
    </source>
</evidence>
<feature type="domain" description="Small ribosomal subunit protein uS10" evidence="7">
    <location>
        <begin position="111"/>
        <end position="208"/>
    </location>
</feature>
<dbReference type="EMBL" id="SRRH01000099">
    <property type="protein sequence ID" value="KAG6299270.1"/>
    <property type="molecule type" value="Genomic_DNA"/>
</dbReference>
<evidence type="ECO:0000256" key="4">
    <source>
        <dbReference type="ARBA" id="ARBA00035261"/>
    </source>
</evidence>
<dbReference type="Pfam" id="PF00338">
    <property type="entry name" value="Ribosomal_S10"/>
    <property type="match status" value="1"/>
</dbReference>
<reference evidence="8 9" key="1">
    <citation type="journal article" date="2020" name="bioRxiv">
        <title>Whole genome comparisons of ergot fungi reveals the divergence and evolution of species within the genus Claviceps are the result of varying mechanisms driving genome evolution and host range expansion.</title>
        <authorList>
            <person name="Wyka S.A."/>
            <person name="Mondo S.J."/>
            <person name="Liu M."/>
            <person name="Dettman J."/>
            <person name="Nalam V."/>
            <person name="Broders K.D."/>
        </authorList>
    </citation>
    <scope>NUCLEOTIDE SEQUENCE [LARGE SCALE GENOMIC DNA]</scope>
    <source>
        <strain evidence="8 9">Clav52</strain>
    </source>
</reference>
<sequence>MRISPRSWPLGAIAADYGYRSMRTATQSLLQTSSRSLFVSNFIGLNQAGWLTYLRSSKREQNRIVHLKSYSTASDSPGPPKERFVRLPRSLQAIHLKPLKRESKFGIKSCNLQLRSYSLQPLEFYTDFALRAAYYLGLSASGPVPLPRLIERWTVPRSHFIFKKAQENFERITLRRLIQIKDGHPDTVQLWLSYLRKHQYFGVGMKANVWEYGPRGVGEVAERATKDKRLEEVSNFWSHVGQTKTSGTSSEVEEILGSRAFQDSIGVRTPLPKSGDGKSI</sequence>
<dbReference type="GO" id="GO:1990904">
    <property type="term" value="C:ribonucleoprotein complex"/>
    <property type="evidence" value="ECO:0007669"/>
    <property type="project" value="UniProtKB-KW"/>
</dbReference>
<evidence type="ECO:0000313" key="8">
    <source>
        <dbReference type="EMBL" id="KAG6299270.1"/>
    </source>
</evidence>
<evidence type="ECO:0000256" key="2">
    <source>
        <dbReference type="ARBA" id="ARBA00022980"/>
    </source>
</evidence>
<dbReference type="SUPFAM" id="SSF54999">
    <property type="entry name" value="Ribosomal protein S10"/>
    <property type="match status" value="1"/>
</dbReference>
<evidence type="ECO:0000256" key="1">
    <source>
        <dbReference type="ARBA" id="ARBA00007102"/>
    </source>
</evidence>
<dbReference type="GO" id="GO:0005840">
    <property type="term" value="C:ribosome"/>
    <property type="evidence" value="ECO:0007669"/>
    <property type="project" value="UniProtKB-KW"/>
</dbReference>
<name>A0A9P7QL89_9HYPO</name>
<keyword evidence="9" id="KW-1185">Reference proteome</keyword>
<dbReference type="Proteomes" id="UP000707071">
    <property type="component" value="Unassembled WGS sequence"/>
</dbReference>
<comment type="caution">
    <text evidence="8">The sequence shown here is derived from an EMBL/GenBank/DDBJ whole genome shotgun (WGS) entry which is preliminary data.</text>
</comment>
<evidence type="ECO:0000256" key="5">
    <source>
        <dbReference type="ARBA" id="ARBA00042916"/>
    </source>
</evidence>
<accession>A0A9P7QL89</accession>
<dbReference type="GO" id="GO:0006412">
    <property type="term" value="P:translation"/>
    <property type="evidence" value="ECO:0007669"/>
    <property type="project" value="InterPro"/>
</dbReference>
<dbReference type="AlphaFoldDB" id="A0A9P7QL89"/>
<gene>
    <name evidence="8" type="primary">RSM10</name>
    <name evidence="8" type="ORF">E4U09_008310</name>
</gene>
<evidence type="ECO:0000313" key="9">
    <source>
        <dbReference type="Proteomes" id="UP000707071"/>
    </source>
</evidence>
<dbReference type="HAMAP" id="MF_00508">
    <property type="entry name" value="Ribosomal_uS10"/>
    <property type="match status" value="1"/>
</dbReference>
<protein>
    <recommendedName>
        <fullName evidence="4">Small ribosomal subunit protein uS10m</fullName>
    </recommendedName>
    <alternativeName>
        <fullName evidence="5">37S ribosomal protein S10, mitochondrial</fullName>
    </alternativeName>
    <alternativeName>
        <fullName evidence="6">Mitochondrial ribosomal small subunit protein 10</fullName>
    </alternativeName>
</protein>
<organism evidence="8 9">
    <name type="scientific">Claviceps aff. purpurea</name>
    <dbReference type="NCBI Taxonomy" id="1967640"/>
    <lineage>
        <taxon>Eukaryota</taxon>
        <taxon>Fungi</taxon>
        <taxon>Dikarya</taxon>
        <taxon>Ascomycota</taxon>
        <taxon>Pezizomycotina</taxon>
        <taxon>Sordariomycetes</taxon>
        <taxon>Hypocreomycetidae</taxon>
        <taxon>Hypocreales</taxon>
        <taxon>Clavicipitaceae</taxon>
        <taxon>Claviceps</taxon>
    </lineage>
</organism>
<dbReference type="SMART" id="SM01403">
    <property type="entry name" value="Ribosomal_S10"/>
    <property type="match status" value="1"/>
</dbReference>
<dbReference type="Gene3D" id="3.30.70.600">
    <property type="entry name" value="Ribosomal protein S10 domain"/>
    <property type="match status" value="1"/>
</dbReference>